<evidence type="ECO:0000256" key="1">
    <source>
        <dbReference type="ARBA" id="ARBA00022679"/>
    </source>
</evidence>
<dbReference type="Gene3D" id="3.40.50.2000">
    <property type="entry name" value="Glycogen Phosphorylase B"/>
    <property type="match status" value="2"/>
</dbReference>
<dbReference type="AlphaFoldDB" id="A0A9Y1FM71"/>
<proteinExistence type="predicted"/>
<evidence type="ECO:0000313" key="3">
    <source>
        <dbReference type="EMBL" id="UJG41579.1"/>
    </source>
</evidence>
<dbReference type="SUPFAM" id="SSF53756">
    <property type="entry name" value="UDP-Glycosyltransferase/glycogen phosphorylase"/>
    <property type="match status" value="1"/>
</dbReference>
<dbReference type="EMBL" id="CP084166">
    <property type="protein sequence ID" value="UJG41579.1"/>
    <property type="molecule type" value="Genomic_DNA"/>
</dbReference>
<keyword evidence="1 3" id="KW-0808">Transferase</keyword>
<dbReference type="InterPro" id="IPR001296">
    <property type="entry name" value="Glyco_trans_1"/>
</dbReference>
<dbReference type="GO" id="GO:0016757">
    <property type="term" value="F:glycosyltransferase activity"/>
    <property type="evidence" value="ECO:0007669"/>
    <property type="project" value="UniProtKB-KW"/>
</dbReference>
<dbReference type="Proteomes" id="UP001201020">
    <property type="component" value="Chromosome"/>
</dbReference>
<reference evidence="3" key="1">
    <citation type="journal article" date="2022" name="Nat. Microbiol.">
        <title>Unique mobile elements and scalable gene flow at the prokaryote-eukaryote boundary revealed by circularized Asgard archaea genomes.</title>
        <authorList>
            <person name="Wu F."/>
            <person name="Speth D.R."/>
            <person name="Philosof A."/>
            <person name="Cremiere A."/>
            <person name="Narayanan A."/>
            <person name="Barco R.A."/>
            <person name="Connon S.A."/>
            <person name="Amend J.P."/>
            <person name="Antoshechkin I.A."/>
            <person name="Orphan V.J."/>
        </authorList>
    </citation>
    <scope>NUCLEOTIDE SEQUENCE</scope>
    <source>
        <strain evidence="3">PM71</strain>
    </source>
</reference>
<dbReference type="Pfam" id="PF00534">
    <property type="entry name" value="Glycos_transf_1"/>
    <property type="match status" value="1"/>
</dbReference>
<name>A0A9Y1FM71_9ARCH</name>
<gene>
    <name evidence="3" type="ORF">K9W45_03720</name>
</gene>
<feature type="domain" description="Glycosyl transferase family 1" evidence="2">
    <location>
        <begin position="198"/>
        <end position="354"/>
    </location>
</feature>
<keyword evidence="3" id="KW-0328">Glycosyltransferase</keyword>
<protein>
    <submittedName>
        <fullName evidence="3">Glycosyltransferase</fullName>
        <ecNumber evidence="3">2.4.-.-</ecNumber>
    </submittedName>
</protein>
<dbReference type="PANTHER" id="PTHR46401:SF2">
    <property type="entry name" value="GLYCOSYLTRANSFERASE WBBK-RELATED"/>
    <property type="match status" value="1"/>
</dbReference>
<dbReference type="EC" id="2.4.-.-" evidence="3"/>
<accession>A0A9Y1FM71</accession>
<sequence length="376" mass="43524">MDKVIIIGPSSKFLSGITYYTINIANLLRKDKKIFIFEIDQLLPKFLFPGSGRVGKIQTISTYKEEVSVSHIKMKYYSIPSIIKAAKSINMLKPKVVIFQWWSCTVAHIYYFLIKLISKEIKIIFEFHEILDTSEASFFLLKIYTSLMMKLLLKEVTIFITHSVSDKKKVIKTYKIDESKIQVIPHLTTTTYSLISKNIARKKFNLPMNSIVLVFFGLIRKYKGINILVKAFEQLKINSLKKPLLIIAGEIWDPLDKKTNKIINENRNIILINKYLSDEEVEYLISAADCFVLPYTRASQSGVLSIIHNTGKPVILSDIKEFVEASKHYSNSIFFKRNDIIDLKSKIEKFTKNHNDFNIKPVNNNERVKELYLSVM</sequence>
<evidence type="ECO:0000259" key="2">
    <source>
        <dbReference type="Pfam" id="PF00534"/>
    </source>
</evidence>
<dbReference type="PANTHER" id="PTHR46401">
    <property type="entry name" value="GLYCOSYLTRANSFERASE WBBK-RELATED"/>
    <property type="match status" value="1"/>
</dbReference>
<organism evidence="3">
    <name type="scientific">Candidatus Heimdallarchaeum aukensis</name>
    <dbReference type="NCBI Taxonomy" id="2876573"/>
    <lineage>
        <taxon>Archaea</taxon>
        <taxon>Promethearchaeati</taxon>
        <taxon>Candidatus Heimdallarchaeota</taxon>
        <taxon>Candidatus Heimdallarchaeia (ex Rinke et al. 2021) (nom. nud.)</taxon>
        <taxon>Candidatus Heimdallarchaeales</taxon>
        <taxon>Candidatus Heimdallarchaeaceae</taxon>
        <taxon>Candidatus Heimdallarchaeum</taxon>
    </lineage>
</organism>